<keyword evidence="3 5" id="KW-0862">Zinc</keyword>
<evidence type="ECO:0000259" key="6">
    <source>
        <dbReference type="PROSITE" id="PS50103"/>
    </source>
</evidence>
<proteinExistence type="predicted"/>
<evidence type="ECO:0000256" key="4">
    <source>
        <dbReference type="PROSITE-ProRule" id="PRU00601"/>
    </source>
</evidence>
<evidence type="ECO:0008006" key="10">
    <source>
        <dbReference type="Google" id="ProtNLM"/>
    </source>
</evidence>
<evidence type="ECO:0000256" key="2">
    <source>
        <dbReference type="ARBA" id="ARBA00022771"/>
    </source>
</evidence>
<dbReference type="InterPro" id="IPR000571">
    <property type="entry name" value="Znf_CCCH"/>
</dbReference>
<keyword evidence="9" id="KW-1185">Reference proteome</keyword>
<dbReference type="InterPro" id="IPR008913">
    <property type="entry name" value="Znf_CHY"/>
</dbReference>
<feature type="zinc finger region" description="C3H1-type" evidence="5">
    <location>
        <begin position="24"/>
        <end position="47"/>
    </location>
</feature>
<reference evidence="8 9" key="1">
    <citation type="submission" date="2013-11" db="EMBL/GenBank/DDBJ databases">
        <title>Draft genome of the bovine lungworm Dictyocaulus viviparus.</title>
        <authorList>
            <person name="Mitreva M."/>
        </authorList>
    </citation>
    <scope>NUCLEOTIDE SEQUENCE [LARGE SCALE GENOMIC DNA]</scope>
    <source>
        <strain evidence="8 9">HannoverDv2000</strain>
    </source>
</reference>
<evidence type="ECO:0000256" key="5">
    <source>
        <dbReference type="PROSITE-ProRule" id="PRU00723"/>
    </source>
</evidence>
<dbReference type="SUPFAM" id="SSF161219">
    <property type="entry name" value="CHY zinc finger-like"/>
    <property type="match status" value="1"/>
</dbReference>
<dbReference type="InterPro" id="IPR036855">
    <property type="entry name" value="Znf_CCCH_sf"/>
</dbReference>
<gene>
    <name evidence="8" type="ORF">DICVIV_07400</name>
</gene>
<evidence type="ECO:0000313" key="9">
    <source>
        <dbReference type="Proteomes" id="UP000053766"/>
    </source>
</evidence>
<dbReference type="AlphaFoldDB" id="A0A0D8XRV7"/>
<reference evidence="9" key="2">
    <citation type="journal article" date="2016" name="Sci. Rep.">
        <title>Dictyocaulus viviparus genome, variome and transcriptome elucidate lungworm biology and support future intervention.</title>
        <authorList>
            <person name="McNulty S.N."/>
            <person name="Strube C."/>
            <person name="Rosa B.A."/>
            <person name="Martin J.C."/>
            <person name="Tyagi R."/>
            <person name="Choi Y.J."/>
            <person name="Wang Q."/>
            <person name="Hallsworth Pepin K."/>
            <person name="Zhang X."/>
            <person name="Ozersky P."/>
            <person name="Wilson R.K."/>
            <person name="Sternberg P.W."/>
            <person name="Gasser R.B."/>
            <person name="Mitreva M."/>
        </authorList>
    </citation>
    <scope>NUCLEOTIDE SEQUENCE [LARGE SCALE GENOMIC DNA]</scope>
    <source>
        <strain evidence="9">HannoverDv2000</strain>
    </source>
</reference>
<accession>A0A0D8XRV7</accession>
<dbReference type="SUPFAM" id="SSF90229">
    <property type="entry name" value="CCCH zinc finger"/>
    <property type="match status" value="1"/>
</dbReference>
<dbReference type="Pfam" id="PF05495">
    <property type="entry name" value="zf-CHY"/>
    <property type="match status" value="1"/>
</dbReference>
<dbReference type="EMBL" id="KN716348">
    <property type="protein sequence ID" value="KJH46532.1"/>
    <property type="molecule type" value="Genomic_DNA"/>
</dbReference>
<feature type="domain" description="CHY-type" evidence="7">
    <location>
        <begin position="482"/>
        <end position="552"/>
    </location>
</feature>
<dbReference type="Proteomes" id="UP000053766">
    <property type="component" value="Unassembled WGS sequence"/>
</dbReference>
<evidence type="ECO:0000313" key="8">
    <source>
        <dbReference type="EMBL" id="KJH46532.1"/>
    </source>
</evidence>
<dbReference type="GO" id="GO:0008270">
    <property type="term" value="F:zinc ion binding"/>
    <property type="evidence" value="ECO:0007669"/>
    <property type="project" value="UniProtKB-KW"/>
</dbReference>
<evidence type="ECO:0000256" key="3">
    <source>
        <dbReference type="ARBA" id="ARBA00022833"/>
    </source>
</evidence>
<dbReference type="STRING" id="29172.A0A0D8XRV7"/>
<sequence length="600" mass="68615">MNDAGNCMPTVDAKQRKRTHPNRVCRYFKTAQGCRKGDACNFMHQKECGVEEMILDGYDTQNEERFNSAVAPKPSVSCNQEVFVPPNVRPGRFQPAKIVLNSDQTGTEGQIAAKELDVKFFRRRFPKCVETTCEKFTIITFNYRVTDPDWVFIVRSVLFRITLKPEHPIEPPVIETPQSGNDDLPITLVTYLERCINEFIENSYTSFRANDAFELVGKAERNGISLVMPSHHVNTEKFEKAIDPKFRENEVGDKQECDGKLQEEEVAISLIKELDVCEDNCGASDIKKSNSEFPNAVLDVPLIEVALIWRELSGNHLNIATIAAVHLFISSKCLRCSHEHGNKICVDNRPYRWQCNRCCITQSMRLQPQLVHEHSTTVALLEARGCRPLDCILRDSLLKFVCLTCQKEEEVQQLNYGTLHKSWCHNCHSLCQFTINAIRFRGDFSRIPNQDLATASKITRTKKKASDMFHIRCEVPFVEGQALPEFGTCKHYRKSYRWLRFPCCGKAFPCDICHEESTCGEHEMKIANRMICGHCSKEQPYTAGKPCSNCSRSLTRNRSHFWEGGKGCRDQLMMSRKDNHKFVHNQQGTAKKNAHTKSKK</sequence>
<name>A0A0D8XRV7_DICVI</name>
<evidence type="ECO:0000259" key="7">
    <source>
        <dbReference type="PROSITE" id="PS51266"/>
    </source>
</evidence>
<dbReference type="OrthoDB" id="411372at2759"/>
<dbReference type="InterPro" id="IPR037274">
    <property type="entry name" value="Znf_CHY_sf"/>
</dbReference>
<feature type="domain" description="C3H1-type" evidence="6">
    <location>
        <begin position="24"/>
        <end position="47"/>
    </location>
</feature>
<evidence type="ECO:0000256" key="1">
    <source>
        <dbReference type="ARBA" id="ARBA00022723"/>
    </source>
</evidence>
<protein>
    <recommendedName>
        <fullName evidence="10">CHY zinc finger</fullName>
    </recommendedName>
</protein>
<keyword evidence="1 5" id="KW-0479">Metal-binding</keyword>
<dbReference type="PROSITE" id="PS50103">
    <property type="entry name" value="ZF_C3H1"/>
    <property type="match status" value="1"/>
</dbReference>
<keyword evidence="2 4" id="KW-0863">Zinc-finger</keyword>
<dbReference type="PROSITE" id="PS51266">
    <property type="entry name" value="ZF_CHY"/>
    <property type="match status" value="1"/>
</dbReference>
<organism evidence="8 9">
    <name type="scientific">Dictyocaulus viviparus</name>
    <name type="common">Bovine lungworm</name>
    <dbReference type="NCBI Taxonomy" id="29172"/>
    <lineage>
        <taxon>Eukaryota</taxon>
        <taxon>Metazoa</taxon>
        <taxon>Ecdysozoa</taxon>
        <taxon>Nematoda</taxon>
        <taxon>Chromadorea</taxon>
        <taxon>Rhabditida</taxon>
        <taxon>Rhabditina</taxon>
        <taxon>Rhabditomorpha</taxon>
        <taxon>Strongyloidea</taxon>
        <taxon>Metastrongylidae</taxon>
        <taxon>Dictyocaulus</taxon>
    </lineage>
</organism>